<dbReference type="STRING" id="5078.A0A135LBR4"/>
<comment type="caution">
    <text evidence="6">The sequence shown here is derived from an EMBL/GenBank/DDBJ whole genome shotgun (WGS) entry which is preliminary data.</text>
</comment>
<dbReference type="PANTHER" id="PTHR33337">
    <property type="entry name" value="GFA DOMAIN-CONTAINING PROTEIN"/>
    <property type="match status" value="1"/>
</dbReference>
<dbReference type="GeneID" id="63708179"/>
<gene>
    <name evidence="6" type="ORF">PGRI_051660</name>
</gene>
<evidence type="ECO:0000313" key="6">
    <source>
        <dbReference type="EMBL" id="KXG46310.1"/>
    </source>
</evidence>
<evidence type="ECO:0000256" key="2">
    <source>
        <dbReference type="ARBA" id="ARBA00022723"/>
    </source>
</evidence>
<dbReference type="SUPFAM" id="SSF51316">
    <property type="entry name" value="Mss4-like"/>
    <property type="match status" value="1"/>
</dbReference>
<dbReference type="InterPro" id="IPR006913">
    <property type="entry name" value="CENP-V/GFA"/>
</dbReference>
<sequence length="344" mass="39210">MAPNCLTGACLCKNIVYRIMLPTESFPKVIICHCTNCKRYTGSSFSANIIVPKSSLEYTKGSPKMYLDRGDRGGQVMREFCPDCGTPFTSSSDDQEVAVKSGTLDEEHRLNCAELAAEIYYHRKDKWVDDMGNEDVQRINGSMVYWTRCGTQLSDVNTTKFDWDDEAEKEYCDERKLANKLGPWYVMHKKKPPKAFLFHEICWSLLIQHFEGEEVDLDRLFEVCKDIPPSGRPDLTLGNGIYLSVVNRFYPSKRPIIKGLRDASKQFPKIPKANPSSSKSSVVFHSDCFDILPVEIRVQIASYLPTVDFLSLRQSSRAMVVVFEVLSEWRPWVSELPSRGSQKL</sequence>
<dbReference type="EMBL" id="LHQR01000069">
    <property type="protein sequence ID" value="KXG46310.1"/>
    <property type="molecule type" value="Genomic_DNA"/>
</dbReference>
<protein>
    <submittedName>
        <fullName evidence="6">Glutathione-dependent formaldehyde-activating enzyme/centromere protein V</fullName>
    </submittedName>
</protein>
<comment type="similarity">
    <text evidence="1">Belongs to the Gfa family.</text>
</comment>
<organism evidence="6 7">
    <name type="scientific">Penicillium patulum</name>
    <name type="common">Penicillium griseofulvum</name>
    <dbReference type="NCBI Taxonomy" id="5078"/>
    <lineage>
        <taxon>Eukaryota</taxon>
        <taxon>Fungi</taxon>
        <taxon>Dikarya</taxon>
        <taxon>Ascomycota</taxon>
        <taxon>Pezizomycotina</taxon>
        <taxon>Eurotiomycetes</taxon>
        <taxon>Eurotiomycetidae</taxon>
        <taxon>Eurotiales</taxon>
        <taxon>Aspergillaceae</taxon>
        <taxon>Penicillium</taxon>
    </lineage>
</organism>
<keyword evidence="2" id="KW-0479">Metal-binding</keyword>
<dbReference type="InterPro" id="IPR036047">
    <property type="entry name" value="F-box-like_dom_sf"/>
</dbReference>
<dbReference type="GO" id="GO:0016846">
    <property type="term" value="F:carbon-sulfur lyase activity"/>
    <property type="evidence" value="ECO:0007669"/>
    <property type="project" value="InterPro"/>
</dbReference>
<proteinExistence type="inferred from homology"/>
<dbReference type="GO" id="GO:0046872">
    <property type="term" value="F:metal ion binding"/>
    <property type="evidence" value="ECO:0007669"/>
    <property type="project" value="UniProtKB-KW"/>
</dbReference>
<dbReference type="PROSITE" id="PS51891">
    <property type="entry name" value="CENP_V_GFA"/>
    <property type="match status" value="1"/>
</dbReference>
<dbReference type="SUPFAM" id="SSF81383">
    <property type="entry name" value="F-box domain"/>
    <property type="match status" value="1"/>
</dbReference>
<evidence type="ECO:0000256" key="3">
    <source>
        <dbReference type="ARBA" id="ARBA00022833"/>
    </source>
</evidence>
<keyword evidence="4" id="KW-0456">Lyase</keyword>
<evidence type="ECO:0000256" key="4">
    <source>
        <dbReference type="ARBA" id="ARBA00023239"/>
    </source>
</evidence>
<feature type="domain" description="CENP-V/GFA" evidence="5">
    <location>
        <begin position="6"/>
        <end position="121"/>
    </location>
</feature>
<accession>A0A135LBR4</accession>
<evidence type="ECO:0000256" key="1">
    <source>
        <dbReference type="ARBA" id="ARBA00005495"/>
    </source>
</evidence>
<dbReference type="Pfam" id="PF04828">
    <property type="entry name" value="GFA"/>
    <property type="match status" value="1"/>
</dbReference>
<dbReference type="PANTHER" id="PTHR33337:SF36">
    <property type="entry name" value="DUF636 DOMAIN PROTEIN (AFU_ORTHOLOGUE AFUA_3G01340)"/>
    <property type="match status" value="1"/>
</dbReference>
<evidence type="ECO:0000259" key="5">
    <source>
        <dbReference type="PROSITE" id="PS51891"/>
    </source>
</evidence>
<keyword evidence="3" id="KW-0862">Zinc</keyword>
<dbReference type="InterPro" id="IPR011057">
    <property type="entry name" value="Mss4-like_sf"/>
</dbReference>
<dbReference type="Gene3D" id="3.90.1590.10">
    <property type="entry name" value="glutathione-dependent formaldehyde- activating enzyme (gfa)"/>
    <property type="match status" value="1"/>
</dbReference>
<dbReference type="Proteomes" id="UP000070168">
    <property type="component" value="Unassembled WGS sequence"/>
</dbReference>
<evidence type="ECO:0000313" key="7">
    <source>
        <dbReference type="Proteomes" id="UP000070168"/>
    </source>
</evidence>
<dbReference type="RefSeq" id="XP_040644846.1">
    <property type="nucleotide sequence ID" value="XM_040792879.1"/>
</dbReference>
<dbReference type="OrthoDB" id="9985472at2759"/>
<keyword evidence="7" id="KW-1185">Reference proteome</keyword>
<dbReference type="AlphaFoldDB" id="A0A135LBR4"/>
<reference evidence="6 7" key="1">
    <citation type="journal article" date="2016" name="BMC Genomics">
        <title>Genome sequencing and secondary metabolism of the postharvest pathogen Penicillium griseofulvum.</title>
        <authorList>
            <person name="Banani H."/>
            <person name="Marcet-Houben M."/>
            <person name="Ballester A.R."/>
            <person name="Abbruscato P."/>
            <person name="Gonzalez-Candelas L."/>
            <person name="Gabaldon T."/>
            <person name="Spadaro D."/>
        </authorList>
    </citation>
    <scope>NUCLEOTIDE SEQUENCE [LARGE SCALE GENOMIC DNA]</scope>
    <source>
        <strain evidence="6 7">PG3</strain>
    </source>
</reference>
<name>A0A135LBR4_PENPA</name>